<name>A0A225NH44_9RHOB</name>
<keyword evidence="2 3" id="KW-0501">Molybdenum cofactor biosynthesis</keyword>
<comment type="caution">
    <text evidence="4">The sequence shown here is derived from an EMBL/GenBank/DDBJ whole genome shotgun (WGS) entry which is preliminary data.</text>
</comment>
<protein>
    <recommendedName>
        <fullName evidence="3">Sulfur carrier protein FdhD</fullName>
    </recommendedName>
</protein>
<sequence length="266" mass="28065">MMRGTAMRDGASAPVHRPIPEEVPVALVYNGSTQAVMMATPHDLADFALGFSLTEGIVTEAAQIRDLEVLPHSTGIEIRMWLSPGRAAALARRRRMMSGPVGCGLCGIDSLEEATRPLPRVRDGLQLKRAEVTRAVAELSSMQPLRDRTRAVHGAGFLQPGHGVTLVREDVGRHNALDKLIGALAAGGTDATAGAFVITSRVSVEMVQKCAIAGASVLIAVSAPTALAVRQAGEAGLTLIARTRDDGFDTFTHPERIKDGDGLHVA</sequence>
<dbReference type="NCBIfam" id="TIGR00129">
    <property type="entry name" value="fdhD_narQ"/>
    <property type="match status" value="1"/>
</dbReference>
<dbReference type="EMBL" id="AQQR01000008">
    <property type="protein sequence ID" value="OWU71752.1"/>
    <property type="molecule type" value="Genomic_DNA"/>
</dbReference>
<comment type="subcellular location">
    <subcellularLocation>
        <location evidence="3">Cytoplasm</location>
    </subcellularLocation>
</comment>
<dbReference type="GO" id="GO:0006777">
    <property type="term" value="P:Mo-molybdopterin cofactor biosynthetic process"/>
    <property type="evidence" value="ECO:0007669"/>
    <property type="project" value="UniProtKB-UniRule"/>
</dbReference>
<reference evidence="4 5" key="1">
    <citation type="submission" date="2013-04" db="EMBL/GenBank/DDBJ databases">
        <title>Oceanicola sp. 22II1-22F33 Genome Sequencing.</title>
        <authorList>
            <person name="Lai Q."/>
            <person name="Li G."/>
            <person name="Shao Z."/>
        </authorList>
    </citation>
    <scope>NUCLEOTIDE SEQUENCE [LARGE SCALE GENOMIC DNA]</scope>
    <source>
        <strain evidence="4 5">22II1-22F33</strain>
    </source>
</reference>
<keyword evidence="5" id="KW-1185">Reference proteome</keyword>
<dbReference type="Gene3D" id="3.10.20.10">
    <property type="match status" value="1"/>
</dbReference>
<accession>A0A225NH44</accession>
<dbReference type="InterPro" id="IPR016193">
    <property type="entry name" value="Cytidine_deaminase-like"/>
</dbReference>
<dbReference type="PANTHER" id="PTHR30592:SF1">
    <property type="entry name" value="SULFUR CARRIER PROTEIN FDHD"/>
    <property type="match status" value="1"/>
</dbReference>
<dbReference type="Pfam" id="PF02634">
    <property type="entry name" value="FdhD-NarQ"/>
    <property type="match status" value="1"/>
</dbReference>
<comment type="caution">
    <text evidence="3">Lacks conserved residue(s) required for the propagation of feature annotation.</text>
</comment>
<evidence type="ECO:0000256" key="1">
    <source>
        <dbReference type="ARBA" id="ARBA00022490"/>
    </source>
</evidence>
<dbReference type="AlphaFoldDB" id="A0A225NH44"/>
<feature type="active site" description="Cysteine persulfide intermediate" evidence="3">
    <location>
        <position position="103"/>
    </location>
</feature>
<evidence type="ECO:0000313" key="5">
    <source>
        <dbReference type="Proteomes" id="UP000215377"/>
    </source>
</evidence>
<dbReference type="HAMAP" id="MF_00187">
    <property type="entry name" value="FdhD"/>
    <property type="match status" value="1"/>
</dbReference>
<organism evidence="4 5">
    <name type="scientific">Marinibacterium profundimaris</name>
    <dbReference type="NCBI Taxonomy" id="1679460"/>
    <lineage>
        <taxon>Bacteria</taxon>
        <taxon>Pseudomonadati</taxon>
        <taxon>Pseudomonadota</taxon>
        <taxon>Alphaproteobacteria</taxon>
        <taxon>Rhodobacterales</taxon>
        <taxon>Paracoccaceae</taxon>
        <taxon>Marinibacterium</taxon>
    </lineage>
</organism>
<dbReference type="Gene3D" id="3.40.140.10">
    <property type="entry name" value="Cytidine Deaminase, domain 2"/>
    <property type="match status" value="1"/>
</dbReference>
<dbReference type="GO" id="GO:0016783">
    <property type="term" value="F:sulfurtransferase activity"/>
    <property type="evidence" value="ECO:0007669"/>
    <property type="project" value="InterPro"/>
</dbReference>
<comment type="similarity">
    <text evidence="3">Belongs to the FdhD family.</text>
</comment>
<gene>
    <name evidence="3" type="primary">fdhD</name>
    <name evidence="4" type="ORF">ATO3_17610</name>
</gene>
<keyword evidence="1 3" id="KW-0963">Cytoplasm</keyword>
<dbReference type="PIRSF" id="PIRSF015626">
    <property type="entry name" value="FdhD"/>
    <property type="match status" value="1"/>
</dbReference>
<dbReference type="SUPFAM" id="SSF53927">
    <property type="entry name" value="Cytidine deaminase-like"/>
    <property type="match status" value="1"/>
</dbReference>
<evidence type="ECO:0000256" key="3">
    <source>
        <dbReference type="HAMAP-Rule" id="MF_00187"/>
    </source>
</evidence>
<comment type="function">
    <text evidence="3">Required for formate dehydrogenase (FDH) activity. Acts as a sulfur carrier protein that transfers sulfur from IscS to the molybdenum cofactor prior to its insertion into FDH.</text>
</comment>
<proteinExistence type="inferred from homology"/>
<dbReference type="GO" id="GO:0097163">
    <property type="term" value="F:sulfur carrier activity"/>
    <property type="evidence" value="ECO:0007669"/>
    <property type="project" value="UniProtKB-UniRule"/>
</dbReference>
<dbReference type="PANTHER" id="PTHR30592">
    <property type="entry name" value="FORMATE DEHYDROGENASE"/>
    <property type="match status" value="1"/>
</dbReference>
<dbReference type="Proteomes" id="UP000215377">
    <property type="component" value="Unassembled WGS sequence"/>
</dbReference>
<dbReference type="InterPro" id="IPR003786">
    <property type="entry name" value="FdhD"/>
</dbReference>
<evidence type="ECO:0000313" key="4">
    <source>
        <dbReference type="EMBL" id="OWU71752.1"/>
    </source>
</evidence>
<evidence type="ECO:0000256" key="2">
    <source>
        <dbReference type="ARBA" id="ARBA00023150"/>
    </source>
</evidence>
<dbReference type="GO" id="GO:0005737">
    <property type="term" value="C:cytoplasm"/>
    <property type="evidence" value="ECO:0007669"/>
    <property type="project" value="UniProtKB-SubCell"/>
</dbReference>